<evidence type="ECO:0000256" key="1">
    <source>
        <dbReference type="SAM" id="Coils"/>
    </source>
</evidence>
<evidence type="ECO:0000313" key="6">
    <source>
        <dbReference type="Proteomes" id="UP000308549"/>
    </source>
</evidence>
<evidence type="ECO:0008006" key="7">
    <source>
        <dbReference type="Google" id="ProtNLM"/>
    </source>
</evidence>
<dbReference type="Proteomes" id="UP000308549">
    <property type="component" value="Unassembled WGS sequence"/>
</dbReference>
<accession>A0A4U0U8G4</accession>
<feature type="region of interest" description="Disordered" evidence="2">
    <location>
        <begin position="1"/>
        <end position="41"/>
    </location>
</feature>
<feature type="region of interest" description="Disordered" evidence="2">
    <location>
        <begin position="291"/>
        <end position="438"/>
    </location>
</feature>
<feature type="coiled-coil region" evidence="1">
    <location>
        <begin position="59"/>
        <end position="93"/>
    </location>
</feature>
<feature type="domain" description="INO80 complex subunit 3-like middle region" evidence="4">
    <location>
        <begin position="165"/>
        <end position="285"/>
    </location>
</feature>
<dbReference type="Pfam" id="PF24244">
    <property type="entry name" value="Iec3-like_M"/>
    <property type="match status" value="1"/>
</dbReference>
<feature type="compositionally biased region" description="Gly residues" evidence="2">
    <location>
        <begin position="323"/>
        <end position="335"/>
    </location>
</feature>
<dbReference type="OrthoDB" id="4095124at2759"/>
<protein>
    <recommendedName>
        <fullName evidence="7">IEC3 subunit of the Ino80 complex, chromatin re-modelling-domain-containing protein</fullName>
    </recommendedName>
</protein>
<name>A0A4U0U8G4_9PEZI</name>
<feature type="region of interest" description="Disordered" evidence="2">
    <location>
        <begin position="164"/>
        <end position="212"/>
    </location>
</feature>
<evidence type="ECO:0000256" key="2">
    <source>
        <dbReference type="SAM" id="MobiDB-lite"/>
    </source>
</evidence>
<dbReference type="GO" id="GO:0006338">
    <property type="term" value="P:chromatin remodeling"/>
    <property type="evidence" value="ECO:0007669"/>
    <property type="project" value="InterPro"/>
</dbReference>
<feature type="region of interest" description="Disordered" evidence="2">
    <location>
        <begin position="229"/>
        <end position="256"/>
    </location>
</feature>
<dbReference type="InterPro" id="IPR055449">
    <property type="entry name" value="Iec3-like_M"/>
</dbReference>
<evidence type="ECO:0000313" key="5">
    <source>
        <dbReference type="EMBL" id="TKA30736.1"/>
    </source>
</evidence>
<proteinExistence type="predicted"/>
<feature type="compositionally biased region" description="Basic and acidic residues" evidence="2">
    <location>
        <begin position="342"/>
        <end position="353"/>
    </location>
</feature>
<dbReference type="InterPro" id="IPR032742">
    <property type="entry name" value="Iec3_N"/>
</dbReference>
<feature type="compositionally biased region" description="Low complexity" evidence="2">
    <location>
        <begin position="167"/>
        <end position="199"/>
    </location>
</feature>
<sequence length="438" mass="46741">MSNTSSPVAPPPASSHPPVGGKSLESLQQLQSPKKGPYKSWRKKYRKIRGRFDGVLEDNRRLFREEHKLEATAKRLREELDGLLELCLDLNEKPSIPPSLRFNIRLPPRHDPPLHVDPNISPDQANALVTEYRDAVSVGRIPTLDLHVVRQQIEQRLAAQGVEDLSTLETTTPHPAATTTAPHEAPLKSTTDDSTTTTKPPDPEPPLNYLTPSQEDDFLARLDARFNQDLYRPPPANSTTKPNNGTGTGTLPNDEDKHFTELTAREQERVTELLNPLSQHNWLKAQANRHLTGLPPTENDDAESFASQETSSAAKPPRKRAGGPAGGGGGGGGKGASNLAKRVGDRAVERAAREGGSPAIGSAGTFIGGEEHEFGGSWGAGGEENVVGRKKGRDVDGTYRVKGGRGGGGSGGGKGKRKREGEGGAGTGTGGKKAKVEG</sequence>
<keyword evidence="6" id="KW-1185">Reference proteome</keyword>
<dbReference type="AlphaFoldDB" id="A0A4U0U8G4"/>
<dbReference type="Pfam" id="PF14612">
    <property type="entry name" value="Ino80_Iec3"/>
    <property type="match status" value="1"/>
</dbReference>
<feature type="domain" description="INO80 complex subunit 3 N-terminal" evidence="3">
    <location>
        <begin position="39"/>
        <end position="107"/>
    </location>
</feature>
<reference evidence="5 6" key="1">
    <citation type="submission" date="2017-03" db="EMBL/GenBank/DDBJ databases">
        <title>Genomes of endolithic fungi from Antarctica.</title>
        <authorList>
            <person name="Coleine C."/>
            <person name="Masonjones S."/>
            <person name="Stajich J.E."/>
        </authorList>
    </citation>
    <scope>NUCLEOTIDE SEQUENCE [LARGE SCALE GENOMIC DNA]</scope>
    <source>
        <strain evidence="5 6">CCFEE 6315</strain>
    </source>
</reference>
<dbReference type="EMBL" id="NAJL01000010">
    <property type="protein sequence ID" value="TKA30736.1"/>
    <property type="molecule type" value="Genomic_DNA"/>
</dbReference>
<keyword evidence="1" id="KW-0175">Coiled coil</keyword>
<gene>
    <name evidence="5" type="ORF">B0A50_02456</name>
</gene>
<comment type="caution">
    <text evidence="5">The sequence shown here is derived from an EMBL/GenBank/DDBJ whole genome shotgun (WGS) entry which is preliminary data.</text>
</comment>
<feature type="compositionally biased region" description="Gly residues" evidence="2">
    <location>
        <begin position="404"/>
        <end position="413"/>
    </location>
</feature>
<dbReference type="GO" id="GO:0031011">
    <property type="term" value="C:Ino80 complex"/>
    <property type="evidence" value="ECO:0007669"/>
    <property type="project" value="InterPro"/>
</dbReference>
<organism evidence="5 6">
    <name type="scientific">Salinomyces thailandicus</name>
    <dbReference type="NCBI Taxonomy" id="706561"/>
    <lineage>
        <taxon>Eukaryota</taxon>
        <taxon>Fungi</taxon>
        <taxon>Dikarya</taxon>
        <taxon>Ascomycota</taxon>
        <taxon>Pezizomycotina</taxon>
        <taxon>Dothideomycetes</taxon>
        <taxon>Dothideomycetidae</taxon>
        <taxon>Mycosphaerellales</taxon>
        <taxon>Teratosphaeriaceae</taxon>
        <taxon>Salinomyces</taxon>
    </lineage>
</organism>
<evidence type="ECO:0000259" key="4">
    <source>
        <dbReference type="Pfam" id="PF24244"/>
    </source>
</evidence>
<evidence type="ECO:0000259" key="3">
    <source>
        <dbReference type="Pfam" id="PF14612"/>
    </source>
</evidence>